<organism evidence="1 2">
    <name type="scientific">Paenibacillus macerans</name>
    <name type="common">Bacillus macerans</name>
    <dbReference type="NCBI Taxonomy" id="44252"/>
    <lineage>
        <taxon>Bacteria</taxon>
        <taxon>Bacillati</taxon>
        <taxon>Bacillota</taxon>
        <taxon>Bacilli</taxon>
        <taxon>Bacillales</taxon>
        <taxon>Paenibacillaceae</taxon>
        <taxon>Paenibacillus</taxon>
    </lineage>
</organism>
<reference evidence="1 2" key="1">
    <citation type="submission" date="2019-11" db="EMBL/GenBank/DDBJ databases">
        <title>Draft genome sequences of five Paenibacillus species of dairy origin.</title>
        <authorList>
            <person name="Olajide A.M."/>
            <person name="Chen S."/>
            <person name="Lapointe G."/>
        </authorList>
    </citation>
    <scope>NUCLEOTIDE SEQUENCE [LARGE SCALE GENOMIC DNA]</scope>
    <source>
        <strain evidence="1 2">3CT49</strain>
    </source>
</reference>
<comment type="caution">
    <text evidence="1">The sequence shown here is derived from an EMBL/GenBank/DDBJ whole genome shotgun (WGS) entry which is preliminary data.</text>
</comment>
<evidence type="ECO:0000313" key="2">
    <source>
        <dbReference type="Proteomes" id="UP000442469"/>
    </source>
</evidence>
<evidence type="ECO:0000313" key="1">
    <source>
        <dbReference type="EMBL" id="MUG23996.1"/>
    </source>
</evidence>
<accession>A0A6N8EUS1</accession>
<sequence length="24" mass="2631">MFWGHSIIVRGHCDGTFEPAEIAG</sequence>
<gene>
    <name evidence="1" type="ORF">GNQ08_16525</name>
</gene>
<dbReference type="AlphaFoldDB" id="A0A6N8EUS1"/>
<name>A0A6N8EUS1_PAEMA</name>
<proteinExistence type="predicted"/>
<dbReference type="RefSeq" id="WP_115311289.1">
    <property type="nucleotide sequence ID" value="NZ_CP086393.1"/>
</dbReference>
<dbReference type="EMBL" id="WNZZ01000012">
    <property type="protein sequence ID" value="MUG23996.1"/>
    <property type="molecule type" value="Genomic_DNA"/>
</dbReference>
<protein>
    <submittedName>
        <fullName evidence="1">Uncharacterized protein</fullName>
    </submittedName>
</protein>
<dbReference type="Proteomes" id="UP000442469">
    <property type="component" value="Unassembled WGS sequence"/>
</dbReference>